<evidence type="ECO:0000313" key="4">
    <source>
        <dbReference type="Proteomes" id="UP001283361"/>
    </source>
</evidence>
<sequence length="100" mass="11156">MDRKTDAETIQSDSEKVRVVVHMLVPENKQNHEQEKILADIKKILSSDPVLKSYDSKQPVKIQCDASSTGLGACLMVLLTSLREEILQRQHSSHLGGDKS</sequence>
<proteinExistence type="predicted"/>
<evidence type="ECO:0000259" key="2">
    <source>
        <dbReference type="Pfam" id="PF17919"/>
    </source>
</evidence>
<dbReference type="EMBL" id="JAWDGP010001043">
    <property type="protein sequence ID" value="KAK3795501.1"/>
    <property type="molecule type" value="Genomic_DNA"/>
</dbReference>
<feature type="domain" description="Reverse transcriptase/retrotransposon-derived protein RNase H-like" evidence="2">
    <location>
        <begin position="32"/>
        <end position="76"/>
    </location>
</feature>
<name>A0AAE1AY90_9GAST</name>
<dbReference type="AlphaFoldDB" id="A0AAE1AY90"/>
<dbReference type="Pfam" id="PF17919">
    <property type="entry name" value="RT_RNaseH_2"/>
    <property type="match status" value="1"/>
</dbReference>
<dbReference type="PANTHER" id="PTHR37984:SF5">
    <property type="entry name" value="PROTEIN NYNRIN-LIKE"/>
    <property type="match status" value="1"/>
</dbReference>
<keyword evidence="4" id="KW-1185">Reference proteome</keyword>
<dbReference type="InterPro" id="IPR043502">
    <property type="entry name" value="DNA/RNA_pol_sf"/>
</dbReference>
<reference evidence="3" key="1">
    <citation type="journal article" date="2023" name="G3 (Bethesda)">
        <title>A reference genome for the long-term kleptoplast-retaining sea slug Elysia crispata morphotype clarki.</title>
        <authorList>
            <person name="Eastman K.E."/>
            <person name="Pendleton A.L."/>
            <person name="Shaikh M.A."/>
            <person name="Suttiyut T."/>
            <person name="Ogas R."/>
            <person name="Tomko P."/>
            <person name="Gavelis G."/>
            <person name="Widhalm J.R."/>
            <person name="Wisecaver J.H."/>
        </authorList>
    </citation>
    <scope>NUCLEOTIDE SEQUENCE</scope>
    <source>
        <strain evidence="3">ECLA1</strain>
    </source>
</reference>
<dbReference type="InterPro" id="IPR041577">
    <property type="entry name" value="RT_RNaseH_2"/>
</dbReference>
<gene>
    <name evidence="3" type="ORF">RRG08_046372</name>
</gene>
<dbReference type="GO" id="GO:0003824">
    <property type="term" value="F:catalytic activity"/>
    <property type="evidence" value="ECO:0007669"/>
    <property type="project" value="UniProtKB-KW"/>
</dbReference>
<protein>
    <recommendedName>
        <fullName evidence="2">Reverse transcriptase/retrotransposon-derived protein RNase H-like domain-containing protein</fullName>
    </recommendedName>
</protein>
<dbReference type="InterPro" id="IPR050951">
    <property type="entry name" value="Retrovirus_Pol_polyprotein"/>
</dbReference>
<dbReference type="Proteomes" id="UP001283361">
    <property type="component" value="Unassembled WGS sequence"/>
</dbReference>
<organism evidence="3 4">
    <name type="scientific">Elysia crispata</name>
    <name type="common">lettuce slug</name>
    <dbReference type="NCBI Taxonomy" id="231223"/>
    <lineage>
        <taxon>Eukaryota</taxon>
        <taxon>Metazoa</taxon>
        <taxon>Spiralia</taxon>
        <taxon>Lophotrochozoa</taxon>
        <taxon>Mollusca</taxon>
        <taxon>Gastropoda</taxon>
        <taxon>Heterobranchia</taxon>
        <taxon>Euthyneura</taxon>
        <taxon>Panpulmonata</taxon>
        <taxon>Sacoglossa</taxon>
        <taxon>Placobranchoidea</taxon>
        <taxon>Plakobranchidae</taxon>
        <taxon>Elysia</taxon>
    </lineage>
</organism>
<keyword evidence="1" id="KW-0511">Multifunctional enzyme</keyword>
<comment type="caution">
    <text evidence="3">The sequence shown here is derived from an EMBL/GenBank/DDBJ whole genome shotgun (WGS) entry which is preliminary data.</text>
</comment>
<evidence type="ECO:0000313" key="3">
    <source>
        <dbReference type="EMBL" id="KAK3795501.1"/>
    </source>
</evidence>
<dbReference type="PANTHER" id="PTHR37984">
    <property type="entry name" value="PROTEIN CBG26694"/>
    <property type="match status" value="1"/>
</dbReference>
<dbReference type="SUPFAM" id="SSF56672">
    <property type="entry name" value="DNA/RNA polymerases"/>
    <property type="match status" value="1"/>
</dbReference>
<accession>A0AAE1AY90</accession>
<evidence type="ECO:0000256" key="1">
    <source>
        <dbReference type="ARBA" id="ARBA00023268"/>
    </source>
</evidence>